<dbReference type="GO" id="GO:0016491">
    <property type="term" value="F:oxidoreductase activity"/>
    <property type="evidence" value="ECO:0007669"/>
    <property type="project" value="UniProtKB-KW"/>
</dbReference>
<dbReference type="Gene3D" id="3.30.70.2190">
    <property type="match status" value="1"/>
</dbReference>
<dbReference type="Pfam" id="PF02913">
    <property type="entry name" value="FAD-oxidase_C"/>
    <property type="match status" value="1"/>
</dbReference>
<evidence type="ECO:0000313" key="8">
    <source>
        <dbReference type="Proteomes" id="UP000267841"/>
    </source>
</evidence>
<dbReference type="FunFam" id="1.10.45.10:FF:000001">
    <property type="entry name" value="D-lactate dehydrogenase mitochondrial"/>
    <property type="match status" value="1"/>
</dbReference>
<dbReference type="Gene3D" id="3.30.70.2740">
    <property type="match status" value="1"/>
</dbReference>
<dbReference type="Pfam" id="PF01565">
    <property type="entry name" value="FAD_binding_4"/>
    <property type="match status" value="1"/>
</dbReference>
<evidence type="ECO:0000256" key="2">
    <source>
        <dbReference type="ARBA" id="ARBA00008000"/>
    </source>
</evidence>
<dbReference type="InterPro" id="IPR036318">
    <property type="entry name" value="FAD-bd_PCMH-like_sf"/>
</dbReference>
<gene>
    <name evidence="7" type="ORF">BCF55_1551</name>
</gene>
<dbReference type="SUPFAM" id="SSF56176">
    <property type="entry name" value="FAD-binding/transporter-associated domain-like"/>
    <property type="match status" value="1"/>
</dbReference>
<dbReference type="InterPro" id="IPR016169">
    <property type="entry name" value="FAD-bd_PCMH_sub2"/>
</dbReference>
<dbReference type="Gene3D" id="3.30.465.10">
    <property type="match status" value="1"/>
</dbReference>
<comment type="cofactor">
    <cofactor evidence="1">
        <name>FAD</name>
        <dbReference type="ChEBI" id="CHEBI:57692"/>
    </cofactor>
</comment>
<dbReference type="PANTHER" id="PTHR42934:SF2">
    <property type="entry name" value="GLYCOLATE OXIDASE SUBUNIT GLCD"/>
    <property type="match status" value="1"/>
</dbReference>
<name>A0A497XVR5_9AQUI</name>
<dbReference type="AlphaFoldDB" id="A0A497XVR5"/>
<dbReference type="InterPro" id="IPR004113">
    <property type="entry name" value="FAD-bd_oxidored_4_C"/>
</dbReference>
<dbReference type="EMBL" id="RCCJ01000001">
    <property type="protein sequence ID" value="RLJ71252.1"/>
    <property type="molecule type" value="Genomic_DNA"/>
</dbReference>
<dbReference type="OrthoDB" id="9767256at2"/>
<dbReference type="InterPro" id="IPR016164">
    <property type="entry name" value="FAD-linked_Oxase-like_C"/>
</dbReference>
<dbReference type="SUPFAM" id="SSF55103">
    <property type="entry name" value="FAD-linked oxidases, C-terminal domain"/>
    <property type="match status" value="1"/>
</dbReference>
<evidence type="ECO:0000256" key="4">
    <source>
        <dbReference type="ARBA" id="ARBA00022827"/>
    </source>
</evidence>
<dbReference type="InterPro" id="IPR016167">
    <property type="entry name" value="FAD-bd_PCMH_sub1"/>
</dbReference>
<dbReference type="InterPro" id="IPR016171">
    <property type="entry name" value="Vanillyl_alc_oxidase_C-sub2"/>
</dbReference>
<dbReference type="InterPro" id="IPR006094">
    <property type="entry name" value="Oxid_FAD_bind_N"/>
</dbReference>
<dbReference type="Gene3D" id="3.30.43.10">
    <property type="entry name" value="Uridine Diphospho-n-acetylenolpyruvylglucosamine Reductase, domain 2"/>
    <property type="match status" value="1"/>
</dbReference>
<keyword evidence="5" id="KW-0560">Oxidoreductase</keyword>
<keyword evidence="3" id="KW-0285">Flavoprotein</keyword>
<protein>
    <submittedName>
        <fullName evidence="7">Glycolate oxidase/D-lactate dehydrogenase</fullName>
    </submittedName>
</protein>
<accession>A0A497XVR5</accession>
<dbReference type="RefSeq" id="WP_121012350.1">
    <property type="nucleotide sequence ID" value="NZ_RCCJ01000001.1"/>
</dbReference>
<dbReference type="InterPro" id="IPR016166">
    <property type="entry name" value="FAD-bd_PCMH"/>
</dbReference>
<feature type="domain" description="FAD-binding PCMH-type" evidence="6">
    <location>
        <begin position="42"/>
        <end position="221"/>
    </location>
</feature>
<reference evidence="7 8" key="1">
    <citation type="submission" date="2018-10" db="EMBL/GenBank/DDBJ databases">
        <title>Genomic Encyclopedia of Archaeal and Bacterial Type Strains, Phase II (KMG-II): from individual species to whole genera.</title>
        <authorList>
            <person name="Goeker M."/>
        </authorList>
    </citation>
    <scope>NUCLEOTIDE SEQUENCE [LARGE SCALE GENOMIC DNA]</scope>
    <source>
        <strain evidence="7 8">DSM 16510</strain>
    </source>
</reference>
<keyword evidence="4" id="KW-0274">FAD</keyword>
<sequence length="464" mass="51247">MFGIVKKKGIDRLIDVLGKEKVNTSLVERKLYSYDATPIPIERAVPSAVIFPENREDVIKLVEVCYEEDIPIFPRGAGSGLTGGAVPTTERGVVVSFEKMTRFVVDVDNATARVQPGVVTYEFQEHVEKLGLFYPPDPSSFKYSTIGGNIAENAGGPRCLKYGVTREYVLGIEAVIKEGKVLKTGNPILKDVAGYDITKLFVGSEGTLGLLTEATLKLIPKPQARATALALFDDLETVGRAVTKIMTSGIFPSALEFMDRDAIRAVEDYKPVGLPKDVEALLLIEVDGSKTAVREQIEEVKQLLTGMGIEVRVASDEREAEKLWTARKNLGPALGNLRSGKINEDIVFPRTYLAEALPKLREIAKKYDLLMVVFGHIGDGNLHVNFLYDKANREEEERAEKAVDEVFELALSYHGSITGEHGVGLTKKKFLKWQFGDTGYELLRGIKLLFDPKNLFNPGKVIEI</sequence>
<organism evidence="7 8">
    <name type="scientific">Hydrogenivirga caldilitoris</name>
    <dbReference type="NCBI Taxonomy" id="246264"/>
    <lineage>
        <taxon>Bacteria</taxon>
        <taxon>Pseudomonadati</taxon>
        <taxon>Aquificota</taxon>
        <taxon>Aquificia</taxon>
        <taxon>Aquificales</taxon>
        <taxon>Aquificaceae</taxon>
        <taxon>Hydrogenivirga</taxon>
    </lineage>
</organism>
<dbReference type="FunFam" id="3.30.70.2740:FF:000001">
    <property type="entry name" value="D-lactate dehydrogenase mitochondrial"/>
    <property type="match status" value="1"/>
</dbReference>
<dbReference type="Proteomes" id="UP000267841">
    <property type="component" value="Unassembled WGS sequence"/>
</dbReference>
<comment type="caution">
    <text evidence="7">The sequence shown here is derived from an EMBL/GenBank/DDBJ whole genome shotgun (WGS) entry which is preliminary data.</text>
</comment>
<evidence type="ECO:0000256" key="1">
    <source>
        <dbReference type="ARBA" id="ARBA00001974"/>
    </source>
</evidence>
<dbReference type="GO" id="GO:0071949">
    <property type="term" value="F:FAD binding"/>
    <property type="evidence" value="ECO:0007669"/>
    <property type="project" value="InterPro"/>
</dbReference>
<dbReference type="PANTHER" id="PTHR42934">
    <property type="entry name" value="GLYCOLATE OXIDASE SUBUNIT GLCD"/>
    <property type="match status" value="1"/>
</dbReference>
<dbReference type="InterPro" id="IPR051914">
    <property type="entry name" value="FAD-linked_OxidoTrans_Type4"/>
</dbReference>
<evidence type="ECO:0000313" key="7">
    <source>
        <dbReference type="EMBL" id="RLJ71252.1"/>
    </source>
</evidence>
<keyword evidence="8" id="KW-1185">Reference proteome</keyword>
<dbReference type="Gene3D" id="1.10.45.10">
    <property type="entry name" value="Vanillyl-alcohol Oxidase, Chain A, domain 4"/>
    <property type="match status" value="1"/>
</dbReference>
<evidence type="ECO:0000259" key="6">
    <source>
        <dbReference type="PROSITE" id="PS51387"/>
    </source>
</evidence>
<dbReference type="PROSITE" id="PS51387">
    <property type="entry name" value="FAD_PCMH"/>
    <property type="match status" value="1"/>
</dbReference>
<evidence type="ECO:0000256" key="5">
    <source>
        <dbReference type="ARBA" id="ARBA00023002"/>
    </source>
</evidence>
<evidence type="ECO:0000256" key="3">
    <source>
        <dbReference type="ARBA" id="ARBA00022630"/>
    </source>
</evidence>
<comment type="similarity">
    <text evidence="2">Belongs to the FAD-binding oxidoreductase/transferase type 4 family.</text>
</comment>
<proteinExistence type="inferred from homology"/>